<evidence type="ECO:0000259" key="7">
    <source>
        <dbReference type="Pfam" id="PF00482"/>
    </source>
</evidence>
<accession>A0A561TW05</accession>
<gene>
    <name evidence="8" type="ORF">FHX73_12400</name>
</gene>
<dbReference type="Pfam" id="PF00482">
    <property type="entry name" value="T2SSF"/>
    <property type="match status" value="1"/>
</dbReference>
<evidence type="ECO:0000256" key="3">
    <source>
        <dbReference type="ARBA" id="ARBA00022692"/>
    </source>
</evidence>
<evidence type="ECO:0000256" key="6">
    <source>
        <dbReference type="SAM" id="Phobius"/>
    </source>
</evidence>
<comment type="caution">
    <text evidence="8">The sequence shown here is derived from an EMBL/GenBank/DDBJ whole genome shotgun (WGS) entry which is preliminary data.</text>
</comment>
<keyword evidence="2" id="KW-1003">Cell membrane</keyword>
<dbReference type="Gene3D" id="1.20.81.30">
    <property type="entry name" value="Type II secretion system (T2SS), domain F"/>
    <property type="match status" value="1"/>
</dbReference>
<dbReference type="GO" id="GO:0005886">
    <property type="term" value="C:plasma membrane"/>
    <property type="evidence" value="ECO:0007669"/>
    <property type="project" value="UniProtKB-SubCell"/>
</dbReference>
<dbReference type="Proteomes" id="UP000317940">
    <property type="component" value="Unassembled WGS sequence"/>
</dbReference>
<feature type="transmembrane region" description="Helical" evidence="6">
    <location>
        <begin position="214"/>
        <end position="233"/>
    </location>
</feature>
<evidence type="ECO:0000313" key="9">
    <source>
        <dbReference type="Proteomes" id="UP000317940"/>
    </source>
</evidence>
<dbReference type="PANTHER" id="PTHR35007">
    <property type="entry name" value="INTEGRAL MEMBRANE PROTEIN-RELATED"/>
    <property type="match status" value="1"/>
</dbReference>
<comment type="subcellular location">
    <subcellularLocation>
        <location evidence="1">Cell membrane</location>
        <topology evidence="1">Multi-pass membrane protein</topology>
    </subcellularLocation>
</comment>
<keyword evidence="4 6" id="KW-1133">Transmembrane helix</keyword>
<feature type="transmembrane region" description="Helical" evidence="6">
    <location>
        <begin position="245"/>
        <end position="264"/>
    </location>
</feature>
<evidence type="ECO:0000313" key="8">
    <source>
        <dbReference type="EMBL" id="TWF91288.1"/>
    </source>
</evidence>
<feature type="domain" description="Type II secretion system protein GspF" evidence="7">
    <location>
        <begin position="104"/>
        <end position="230"/>
    </location>
</feature>
<keyword evidence="5 6" id="KW-0472">Membrane</keyword>
<reference evidence="8 9" key="1">
    <citation type="submission" date="2019-06" db="EMBL/GenBank/DDBJ databases">
        <title>Sequencing the genomes of 1000 actinobacteria strains.</title>
        <authorList>
            <person name="Klenk H.-P."/>
        </authorList>
    </citation>
    <scope>NUCLEOTIDE SEQUENCE [LARGE SCALE GENOMIC DNA]</scope>
    <source>
        <strain evidence="8 9">DSM 44826</strain>
    </source>
</reference>
<evidence type="ECO:0000256" key="1">
    <source>
        <dbReference type="ARBA" id="ARBA00004651"/>
    </source>
</evidence>
<organism evidence="8 9">
    <name type="scientific">Kitasatospora viridis</name>
    <dbReference type="NCBI Taxonomy" id="281105"/>
    <lineage>
        <taxon>Bacteria</taxon>
        <taxon>Bacillati</taxon>
        <taxon>Actinomycetota</taxon>
        <taxon>Actinomycetes</taxon>
        <taxon>Kitasatosporales</taxon>
        <taxon>Streptomycetaceae</taxon>
        <taxon>Kitasatospora</taxon>
    </lineage>
</organism>
<dbReference type="AlphaFoldDB" id="A0A561TW05"/>
<dbReference type="InterPro" id="IPR042094">
    <property type="entry name" value="T2SS_GspF_sf"/>
</dbReference>
<evidence type="ECO:0000256" key="5">
    <source>
        <dbReference type="ARBA" id="ARBA00023136"/>
    </source>
</evidence>
<dbReference type="EMBL" id="VIWT01000002">
    <property type="protein sequence ID" value="TWF91288.1"/>
    <property type="molecule type" value="Genomic_DNA"/>
</dbReference>
<protein>
    <submittedName>
        <fullName evidence="8">Flp pilus assembly protein TadB</fullName>
    </submittedName>
</protein>
<sequence length="284" mass="29958">MRASLAFSALLGAGFGAGLWTTYTGLRPGEPSAAGDRLTHWWRRVRPGRRLAIAAAAASGAVALTGWPVAAPLAALAAWALPGLLGQDRDGREAIERIEAIASWTEQLHDTLSAAAGLEQTLLATAATAPLPIRTEVAELAERIRHGRRLPDALRDFQNELGDPLGDLVVLALLGAAGRQSGRLGELLAGLAFAAREQAQMRTRTAASRARVRTSVRIVVGTTLGMALGLVVLNRDYLTPFDGAQGQLVLLIVGGLFAAAFAWLRRIAAFTEPARLLADPKEAT</sequence>
<evidence type="ECO:0000256" key="2">
    <source>
        <dbReference type="ARBA" id="ARBA00022475"/>
    </source>
</evidence>
<feature type="transmembrane region" description="Helical" evidence="6">
    <location>
        <begin position="51"/>
        <end position="81"/>
    </location>
</feature>
<dbReference type="PANTHER" id="PTHR35007:SF3">
    <property type="entry name" value="POSSIBLE CONSERVED ALANINE RICH MEMBRANE PROTEIN"/>
    <property type="match status" value="1"/>
</dbReference>
<name>A0A561TW05_9ACTN</name>
<dbReference type="RefSeq" id="WP_246213941.1">
    <property type="nucleotide sequence ID" value="NZ_BAAAMZ010000053.1"/>
</dbReference>
<proteinExistence type="predicted"/>
<keyword evidence="3 6" id="KW-0812">Transmembrane</keyword>
<keyword evidence="9" id="KW-1185">Reference proteome</keyword>
<dbReference type="InterPro" id="IPR018076">
    <property type="entry name" value="T2SS_GspF_dom"/>
</dbReference>
<evidence type="ECO:0000256" key="4">
    <source>
        <dbReference type="ARBA" id="ARBA00022989"/>
    </source>
</evidence>